<evidence type="ECO:0000313" key="10">
    <source>
        <dbReference type="EMBL" id="TKR77715.1"/>
    </source>
</evidence>
<dbReference type="SMART" id="SM00353">
    <property type="entry name" value="HLH"/>
    <property type="match status" value="1"/>
</dbReference>
<dbReference type="InterPro" id="IPR011598">
    <property type="entry name" value="bHLH_dom"/>
</dbReference>
<evidence type="ECO:0000313" key="11">
    <source>
        <dbReference type="Proteomes" id="UP000298663"/>
    </source>
</evidence>
<dbReference type="GO" id="GO:0045944">
    <property type="term" value="P:positive regulation of transcription by RNA polymerase II"/>
    <property type="evidence" value="ECO:0007669"/>
    <property type="project" value="TreeGrafter"/>
</dbReference>
<dbReference type="AlphaFoldDB" id="A0A4V6A233"/>
<gene>
    <name evidence="10" type="ORF">L596_018636</name>
</gene>
<keyword evidence="4" id="KW-0805">Transcription regulation</keyword>
<feature type="region of interest" description="Disordered" evidence="8">
    <location>
        <begin position="1"/>
        <end position="32"/>
    </location>
</feature>
<sequence length="175" mass="19596">MSPRSTSASSKSSSPASSVQDPISKSKNQIRRTKANYRERNRMHGLNHALDILRQKVPLTTQHQKLSKIETLRLARNYIDALNLMLSSGKQPSNLEYAHMLSSGLSQTTTNLIASVMQVQPRLLILAQRQGRLPEPAPFQELSPSFTHLPHSNHSYPSPPECFYPPAMEYGSHPI</sequence>
<dbReference type="GO" id="GO:0046983">
    <property type="term" value="F:protein dimerization activity"/>
    <property type="evidence" value="ECO:0007669"/>
    <property type="project" value="InterPro"/>
</dbReference>
<comment type="caution">
    <text evidence="10">The sequence shown here is derived from an EMBL/GenBank/DDBJ whole genome shotgun (WGS) entry which is preliminary data.</text>
</comment>
<evidence type="ECO:0000256" key="6">
    <source>
        <dbReference type="ARBA" id="ARBA00023163"/>
    </source>
</evidence>
<accession>A0A4V6A233</accession>
<feature type="domain" description="BHLH" evidence="9">
    <location>
        <begin position="30"/>
        <end position="82"/>
    </location>
</feature>
<keyword evidence="11" id="KW-1185">Reference proteome</keyword>
<evidence type="ECO:0000256" key="3">
    <source>
        <dbReference type="ARBA" id="ARBA00022902"/>
    </source>
</evidence>
<organism evidence="10 11">
    <name type="scientific">Steinernema carpocapsae</name>
    <name type="common">Entomopathogenic nematode</name>
    <dbReference type="NCBI Taxonomy" id="34508"/>
    <lineage>
        <taxon>Eukaryota</taxon>
        <taxon>Metazoa</taxon>
        <taxon>Ecdysozoa</taxon>
        <taxon>Nematoda</taxon>
        <taxon>Chromadorea</taxon>
        <taxon>Rhabditida</taxon>
        <taxon>Tylenchina</taxon>
        <taxon>Panagrolaimomorpha</taxon>
        <taxon>Strongyloidoidea</taxon>
        <taxon>Steinernematidae</taxon>
        <taxon>Steinernema</taxon>
    </lineage>
</organism>
<dbReference type="PANTHER" id="PTHR19290:SF134">
    <property type="entry name" value="NEUROGENIC DIFFERENTIATION FACTOR 1"/>
    <property type="match status" value="1"/>
</dbReference>
<dbReference type="SUPFAM" id="SSF47459">
    <property type="entry name" value="HLH, helix-loop-helix DNA-binding domain"/>
    <property type="match status" value="1"/>
</dbReference>
<dbReference type="InterPro" id="IPR022575">
    <property type="entry name" value="NeuroD_DUF"/>
</dbReference>
<evidence type="ECO:0000256" key="4">
    <source>
        <dbReference type="ARBA" id="ARBA00023015"/>
    </source>
</evidence>
<keyword evidence="1" id="KW-0217">Developmental protein</keyword>
<evidence type="ECO:0000256" key="2">
    <source>
        <dbReference type="ARBA" id="ARBA00022782"/>
    </source>
</evidence>
<dbReference type="Gene3D" id="4.10.280.10">
    <property type="entry name" value="Helix-loop-helix DNA-binding domain"/>
    <property type="match status" value="1"/>
</dbReference>
<dbReference type="PROSITE" id="PS50888">
    <property type="entry name" value="BHLH"/>
    <property type="match status" value="1"/>
</dbReference>
<keyword evidence="5" id="KW-0238">DNA-binding</keyword>
<dbReference type="CDD" id="cd11427">
    <property type="entry name" value="bHLH_TS_NeuroD"/>
    <property type="match status" value="1"/>
</dbReference>
<dbReference type="GO" id="GO:0007423">
    <property type="term" value="P:sensory organ development"/>
    <property type="evidence" value="ECO:0007669"/>
    <property type="project" value="TreeGrafter"/>
</dbReference>
<dbReference type="STRING" id="34508.A0A4V6A233"/>
<dbReference type="GO" id="GO:0070888">
    <property type="term" value="F:E-box binding"/>
    <property type="evidence" value="ECO:0007669"/>
    <property type="project" value="TreeGrafter"/>
</dbReference>
<reference evidence="10 11" key="2">
    <citation type="journal article" date="2019" name="G3 (Bethesda)">
        <title>Hybrid Assembly of the Genome of the Entomopathogenic Nematode Steinernema carpocapsae Identifies the X-Chromosome.</title>
        <authorList>
            <person name="Serra L."/>
            <person name="Macchietto M."/>
            <person name="Macias-Munoz A."/>
            <person name="McGill C.J."/>
            <person name="Rodriguez I.M."/>
            <person name="Rodriguez B."/>
            <person name="Murad R."/>
            <person name="Mortazavi A."/>
        </authorList>
    </citation>
    <scope>NUCLEOTIDE SEQUENCE [LARGE SCALE GENOMIC DNA]</scope>
    <source>
        <strain evidence="10 11">ALL</strain>
    </source>
</reference>
<dbReference type="Pfam" id="PF12533">
    <property type="entry name" value="Neuro_bHLH"/>
    <property type="match status" value="1"/>
</dbReference>
<evidence type="ECO:0000259" key="9">
    <source>
        <dbReference type="PROSITE" id="PS50888"/>
    </source>
</evidence>
<reference evidence="10 11" key="1">
    <citation type="journal article" date="2015" name="Genome Biol.">
        <title>Comparative genomics of Steinernema reveals deeply conserved gene regulatory networks.</title>
        <authorList>
            <person name="Dillman A.R."/>
            <person name="Macchietto M."/>
            <person name="Porter C.F."/>
            <person name="Rogers A."/>
            <person name="Williams B."/>
            <person name="Antoshechkin I."/>
            <person name="Lee M.M."/>
            <person name="Goodwin Z."/>
            <person name="Lu X."/>
            <person name="Lewis E.E."/>
            <person name="Goodrich-Blair H."/>
            <person name="Stock S.P."/>
            <person name="Adams B.J."/>
            <person name="Sternberg P.W."/>
            <person name="Mortazavi A."/>
        </authorList>
    </citation>
    <scope>NUCLEOTIDE SEQUENCE [LARGE SCALE GENOMIC DNA]</scope>
    <source>
        <strain evidence="10 11">ALL</strain>
    </source>
</reference>
<evidence type="ECO:0000256" key="7">
    <source>
        <dbReference type="ARBA" id="ARBA00023242"/>
    </source>
</evidence>
<dbReference type="Pfam" id="PF00010">
    <property type="entry name" value="HLH"/>
    <property type="match status" value="1"/>
</dbReference>
<evidence type="ECO:0000256" key="8">
    <source>
        <dbReference type="SAM" id="MobiDB-lite"/>
    </source>
</evidence>
<dbReference type="InterPro" id="IPR050359">
    <property type="entry name" value="bHLH_transcription_factors"/>
</dbReference>
<name>A0A4V6A233_STECR</name>
<protein>
    <recommendedName>
        <fullName evidence="9">BHLH domain-containing protein</fullName>
    </recommendedName>
</protein>
<keyword evidence="3" id="KW-0524">Neurogenesis</keyword>
<feature type="compositionally biased region" description="Low complexity" evidence="8">
    <location>
        <begin position="1"/>
        <end position="18"/>
    </location>
</feature>
<dbReference type="OrthoDB" id="10039134at2759"/>
<proteinExistence type="predicted"/>
<keyword evidence="6" id="KW-0804">Transcription</keyword>
<dbReference type="GO" id="GO:0005634">
    <property type="term" value="C:nucleus"/>
    <property type="evidence" value="ECO:0007669"/>
    <property type="project" value="TreeGrafter"/>
</dbReference>
<dbReference type="Proteomes" id="UP000298663">
    <property type="component" value="Unassembled WGS sequence"/>
</dbReference>
<dbReference type="GO" id="GO:0000981">
    <property type="term" value="F:DNA-binding transcription factor activity, RNA polymerase II-specific"/>
    <property type="evidence" value="ECO:0007669"/>
    <property type="project" value="TreeGrafter"/>
</dbReference>
<dbReference type="EMBL" id="AZBU02000005">
    <property type="protein sequence ID" value="TKR77715.1"/>
    <property type="molecule type" value="Genomic_DNA"/>
</dbReference>
<dbReference type="PANTHER" id="PTHR19290">
    <property type="entry name" value="BASIC HELIX-LOOP-HELIX PROTEIN NEUROGENIN-RELATED"/>
    <property type="match status" value="1"/>
</dbReference>
<evidence type="ECO:0000256" key="1">
    <source>
        <dbReference type="ARBA" id="ARBA00022473"/>
    </source>
</evidence>
<dbReference type="InterPro" id="IPR036638">
    <property type="entry name" value="HLH_DNA-bd_sf"/>
</dbReference>
<dbReference type="GO" id="GO:0061564">
    <property type="term" value="P:axon development"/>
    <property type="evidence" value="ECO:0007669"/>
    <property type="project" value="TreeGrafter"/>
</dbReference>
<keyword evidence="2" id="KW-0221">Differentiation</keyword>
<keyword evidence="7" id="KW-0539">Nucleus</keyword>
<evidence type="ECO:0000256" key="5">
    <source>
        <dbReference type="ARBA" id="ARBA00023125"/>
    </source>
</evidence>